<dbReference type="Pfam" id="PF05346">
    <property type="entry name" value="DUF747"/>
    <property type="match status" value="1"/>
</dbReference>
<comment type="subcellular location">
    <subcellularLocation>
        <location evidence="1">Membrane</location>
        <topology evidence="1">Multi-pass membrane protein</topology>
    </subcellularLocation>
</comment>
<feature type="transmembrane region" description="Helical" evidence="6">
    <location>
        <begin position="95"/>
        <end position="114"/>
    </location>
</feature>
<evidence type="ECO:0000313" key="7">
    <source>
        <dbReference type="EMBL" id="ODQ60560.1"/>
    </source>
</evidence>
<keyword evidence="3 6" id="KW-0812">Transmembrane</keyword>
<dbReference type="AlphaFoldDB" id="A0A1E3P5K6"/>
<dbReference type="RefSeq" id="XP_019039767.1">
    <property type="nucleotide sequence ID" value="XM_019181566.1"/>
</dbReference>
<dbReference type="PANTHER" id="PTHR13317:SF4">
    <property type="entry name" value="TRANSMEMBRANE ANTERIOR POSTERIOR TRANSFORMATION PROTEIN 1 HOMOLOG"/>
    <property type="match status" value="1"/>
</dbReference>
<keyword evidence="5 6" id="KW-0472">Membrane</keyword>
<evidence type="ECO:0000256" key="3">
    <source>
        <dbReference type="ARBA" id="ARBA00022692"/>
    </source>
</evidence>
<feature type="transmembrane region" description="Helical" evidence="6">
    <location>
        <begin position="135"/>
        <end position="156"/>
    </location>
</feature>
<feature type="transmembrane region" description="Helical" evidence="6">
    <location>
        <begin position="433"/>
        <end position="459"/>
    </location>
</feature>
<proteinExistence type="inferred from homology"/>
<dbReference type="Proteomes" id="UP000094112">
    <property type="component" value="Unassembled WGS sequence"/>
</dbReference>
<evidence type="ECO:0000256" key="2">
    <source>
        <dbReference type="ARBA" id="ARBA00008803"/>
    </source>
</evidence>
<dbReference type="OrthoDB" id="5376140at2759"/>
<dbReference type="GeneID" id="30198812"/>
<evidence type="ECO:0000256" key="6">
    <source>
        <dbReference type="SAM" id="Phobius"/>
    </source>
</evidence>
<feature type="transmembrane region" description="Helical" evidence="6">
    <location>
        <begin position="401"/>
        <end position="421"/>
    </location>
</feature>
<evidence type="ECO:0000256" key="5">
    <source>
        <dbReference type="ARBA" id="ARBA00023136"/>
    </source>
</evidence>
<accession>A0A1E3P5K6</accession>
<dbReference type="GO" id="GO:0005789">
    <property type="term" value="C:endoplasmic reticulum membrane"/>
    <property type="evidence" value="ECO:0007669"/>
    <property type="project" value="EnsemblFungi"/>
</dbReference>
<protein>
    <submittedName>
        <fullName evidence="7">Uncharacterized protein</fullName>
    </submittedName>
</protein>
<feature type="transmembrane region" description="Helical" evidence="6">
    <location>
        <begin position="219"/>
        <end position="238"/>
    </location>
</feature>
<name>A0A1E3P5K6_WICAA</name>
<gene>
    <name evidence="7" type="ORF">WICANDRAFT_28985</name>
</gene>
<sequence length="544" mass="61897">MKSGSKRGRSRTLSIVSGNSHSTSYNLYKLLLKELGIDIRDQKLKTREDDDPERHVGSTLISSMESLEQIMNMIKLPFYLENFMVFGLLSCLNSFLKMLVILPLKIVIDISVLIMKFRNQFIINTNNEGERRRDYLSIINLKNLLFASLLILAMIFSNVDTSKIYHTIRAQSSIKLYVMFGVFEISDKLLATVGQDLLNVLFSYNNVVLTDVGSISQFILFYGLSVIYLTIHTVVLIYQTISLNVAANSYSNSLLTLLLSNQFAEIKGSVFKKIDREGLFQMSCADVVERFQLLTMLSIISLRNLVQIGNDSETVGLIPNSSFASWNKALGIIFGPTAIVIGSELIVDWVKHSYVTKFNKIRPKIYGNYLNVLSSDVIDNFKIRVSNNNDDKIQHRIGLPLPALFVLFVVMSKHSLSWFLFDPTKGSSWSSQLIFTNLIILILSYITLLLFKLLLELILIKWSNLRMKKVALQQQKEPDTETDYVPGLVSGGMGAVDSTSRKLLYDPHETMSPSLNEIRQRKESKTHGNLNKVSRYRMFSKRIW</sequence>
<dbReference type="EMBL" id="KV454209">
    <property type="protein sequence ID" value="ODQ60560.1"/>
    <property type="molecule type" value="Genomic_DNA"/>
</dbReference>
<comment type="similarity">
    <text evidence="2">Belongs to the TAPT1 family.</text>
</comment>
<organism evidence="7 8">
    <name type="scientific">Wickerhamomyces anomalus (strain ATCC 58044 / CBS 1984 / NCYC 433 / NRRL Y-366-8)</name>
    <name type="common">Yeast</name>
    <name type="synonym">Hansenula anomala</name>
    <dbReference type="NCBI Taxonomy" id="683960"/>
    <lineage>
        <taxon>Eukaryota</taxon>
        <taxon>Fungi</taxon>
        <taxon>Dikarya</taxon>
        <taxon>Ascomycota</taxon>
        <taxon>Saccharomycotina</taxon>
        <taxon>Saccharomycetes</taxon>
        <taxon>Phaffomycetales</taxon>
        <taxon>Wickerhamomycetaceae</taxon>
        <taxon>Wickerhamomyces</taxon>
    </lineage>
</organism>
<evidence type="ECO:0000256" key="4">
    <source>
        <dbReference type="ARBA" id="ARBA00022989"/>
    </source>
</evidence>
<evidence type="ECO:0000256" key="1">
    <source>
        <dbReference type="ARBA" id="ARBA00004141"/>
    </source>
</evidence>
<keyword evidence="8" id="KW-1185">Reference proteome</keyword>
<evidence type="ECO:0000313" key="8">
    <source>
        <dbReference type="Proteomes" id="UP000094112"/>
    </source>
</evidence>
<keyword evidence="4 6" id="KW-1133">Transmembrane helix</keyword>
<reference evidence="7 8" key="1">
    <citation type="journal article" date="2016" name="Proc. Natl. Acad. Sci. U.S.A.">
        <title>Comparative genomics of biotechnologically important yeasts.</title>
        <authorList>
            <person name="Riley R."/>
            <person name="Haridas S."/>
            <person name="Wolfe K.H."/>
            <person name="Lopes M.R."/>
            <person name="Hittinger C.T."/>
            <person name="Goeker M."/>
            <person name="Salamov A.A."/>
            <person name="Wisecaver J.H."/>
            <person name="Long T.M."/>
            <person name="Calvey C.H."/>
            <person name="Aerts A.L."/>
            <person name="Barry K.W."/>
            <person name="Choi C."/>
            <person name="Clum A."/>
            <person name="Coughlan A.Y."/>
            <person name="Deshpande S."/>
            <person name="Douglass A.P."/>
            <person name="Hanson S.J."/>
            <person name="Klenk H.-P."/>
            <person name="LaButti K.M."/>
            <person name="Lapidus A."/>
            <person name="Lindquist E.A."/>
            <person name="Lipzen A.M."/>
            <person name="Meier-Kolthoff J.P."/>
            <person name="Ohm R.A."/>
            <person name="Otillar R.P."/>
            <person name="Pangilinan J.L."/>
            <person name="Peng Y."/>
            <person name="Rokas A."/>
            <person name="Rosa C.A."/>
            <person name="Scheuner C."/>
            <person name="Sibirny A.A."/>
            <person name="Slot J.C."/>
            <person name="Stielow J.B."/>
            <person name="Sun H."/>
            <person name="Kurtzman C.P."/>
            <person name="Blackwell M."/>
            <person name="Grigoriev I.V."/>
            <person name="Jeffries T.W."/>
        </authorList>
    </citation>
    <scope>NUCLEOTIDE SEQUENCE [LARGE SCALE GENOMIC DNA]</scope>
    <source>
        <strain evidence="8">ATCC 58044 / CBS 1984 / NCYC 433 / NRRL Y-366-8</strain>
    </source>
</reference>
<dbReference type="InterPro" id="IPR008010">
    <property type="entry name" value="Tatp1"/>
</dbReference>
<dbReference type="PANTHER" id="PTHR13317">
    <property type="entry name" value="TRANSMEMBRANE ANTERIOR POSTERIOR TRANSFORMATION PROTEIN 1 HOMOLOG"/>
    <property type="match status" value="1"/>
</dbReference>